<accession>A0A5A5TGW2</accession>
<evidence type="ECO:0000313" key="2">
    <source>
        <dbReference type="EMBL" id="GCF10303.1"/>
    </source>
</evidence>
<dbReference type="PIRSF" id="PIRSF013171">
    <property type="entry name" value="Pur_nuclsid_perm"/>
    <property type="match status" value="1"/>
</dbReference>
<dbReference type="InterPro" id="IPR009486">
    <property type="entry name" value="Pur_nuclsid_perm"/>
</dbReference>
<keyword evidence="1" id="KW-0732">Signal</keyword>
<protein>
    <recommendedName>
        <fullName evidence="4">Purine nucleoside permease</fullName>
    </recommendedName>
</protein>
<comment type="caution">
    <text evidence="2">The sequence shown here is derived from an EMBL/GenBank/DDBJ whole genome shotgun (WGS) entry which is preliminary data.</text>
</comment>
<dbReference type="Proteomes" id="UP000322530">
    <property type="component" value="Unassembled WGS sequence"/>
</dbReference>
<organism evidence="2 3">
    <name type="scientific">Dictyobacter arantiisoli</name>
    <dbReference type="NCBI Taxonomy" id="2014874"/>
    <lineage>
        <taxon>Bacteria</taxon>
        <taxon>Bacillati</taxon>
        <taxon>Chloroflexota</taxon>
        <taxon>Ktedonobacteria</taxon>
        <taxon>Ktedonobacterales</taxon>
        <taxon>Dictyobacteraceae</taxon>
        <taxon>Dictyobacter</taxon>
    </lineage>
</organism>
<dbReference type="PANTHER" id="PTHR38643">
    <property type="entry name" value="PURINE NUCLEOSIDE PERMEASE C285.05-RELATED"/>
    <property type="match status" value="1"/>
</dbReference>
<dbReference type="GO" id="GO:0055085">
    <property type="term" value="P:transmembrane transport"/>
    <property type="evidence" value="ECO:0007669"/>
    <property type="project" value="InterPro"/>
</dbReference>
<dbReference type="GO" id="GO:0009116">
    <property type="term" value="P:nucleoside metabolic process"/>
    <property type="evidence" value="ECO:0007669"/>
    <property type="project" value="InterPro"/>
</dbReference>
<dbReference type="Gene3D" id="3.40.50.1580">
    <property type="entry name" value="Nucleoside phosphorylase domain"/>
    <property type="match status" value="1"/>
</dbReference>
<evidence type="ECO:0000256" key="1">
    <source>
        <dbReference type="SAM" id="SignalP"/>
    </source>
</evidence>
<dbReference type="InterPro" id="IPR035994">
    <property type="entry name" value="Nucleoside_phosphorylase_sf"/>
</dbReference>
<dbReference type="RefSeq" id="WP_149403194.1">
    <property type="nucleotide sequence ID" value="NZ_BIXY01000066.1"/>
</dbReference>
<dbReference type="PANTHER" id="PTHR38643:SF1">
    <property type="entry name" value="PURINE NUCLEOSIDE PERMEASE C285.05-RELATED"/>
    <property type="match status" value="1"/>
</dbReference>
<proteinExistence type="predicted"/>
<evidence type="ECO:0000313" key="3">
    <source>
        <dbReference type="Proteomes" id="UP000322530"/>
    </source>
</evidence>
<reference evidence="2 3" key="1">
    <citation type="submission" date="2019-01" db="EMBL/GenBank/DDBJ databases">
        <title>Draft genome sequence of Dictyobacter sp. Uno17.</title>
        <authorList>
            <person name="Wang C.M."/>
            <person name="Zheng Y."/>
            <person name="Sakai Y."/>
            <person name="Abe K."/>
            <person name="Yokota A."/>
            <person name="Yabe S."/>
        </authorList>
    </citation>
    <scope>NUCLEOTIDE SEQUENCE [LARGE SCALE GENOMIC DNA]</scope>
    <source>
        <strain evidence="2 3">Uno17</strain>
    </source>
</reference>
<keyword evidence="3" id="KW-1185">Reference proteome</keyword>
<feature type="chain" id="PRO_5023078593" description="Purine nucleoside permease" evidence="1">
    <location>
        <begin position="37"/>
        <end position="324"/>
    </location>
</feature>
<dbReference type="OrthoDB" id="4517280at2"/>
<dbReference type="GO" id="GO:0003824">
    <property type="term" value="F:catalytic activity"/>
    <property type="evidence" value="ECO:0007669"/>
    <property type="project" value="InterPro"/>
</dbReference>
<name>A0A5A5TGW2_9CHLR</name>
<dbReference type="Pfam" id="PF06516">
    <property type="entry name" value="NUP"/>
    <property type="match status" value="1"/>
</dbReference>
<gene>
    <name evidence="2" type="ORF">KDI_38670</name>
</gene>
<dbReference type="EMBL" id="BIXY01000066">
    <property type="protein sequence ID" value="GCF10303.1"/>
    <property type="molecule type" value="Genomic_DNA"/>
</dbReference>
<dbReference type="AlphaFoldDB" id="A0A5A5TGW2"/>
<feature type="signal peptide" evidence="1">
    <location>
        <begin position="1"/>
        <end position="36"/>
    </location>
</feature>
<sequence>MNVTTSFKRRPIIFMCLALCAAMLLTTLLSFSRVQAAQGPFQVKVLVLTMFSSETQPWLAHESLPLDFKSTGAFSDVHCNSNGLCVTTTGEDKTNASASLMAIVRDPQFSFQNSYFLTAGIGGTTPAHGTLGFAAWARWVVDWDQGHHLLPSTAPNTPYGYLPITKAGTTAFHLNEQLTNLAMTVTSHLNLQDSATAVATRQKYPGQANQHPFVTTCDTIAGDDYWAGQQLSAEAQSITSQLTNGKGTYCTTEQEDSGVATVLQRMGYLDHYLDLRTGSNFDQPSAGQSVQALLSGFPGGSIALSNAYLVGSTMAHYLVTHNAQ</sequence>
<evidence type="ECO:0008006" key="4">
    <source>
        <dbReference type="Google" id="ProtNLM"/>
    </source>
</evidence>